<feature type="compositionally biased region" description="Polar residues" evidence="3">
    <location>
        <begin position="46"/>
        <end position="66"/>
    </location>
</feature>
<dbReference type="PANTHER" id="PTHR43540:SF1">
    <property type="entry name" value="ISOCHORISMATASE HYDROLASE"/>
    <property type="match status" value="1"/>
</dbReference>
<sequence>MNCLQRLCDRSSSDKESPTRVLCEGMDSEDQSSKLPISVPTTSYTLSESKITDTPSMPTLNGSSQKLHADHSSSSLSHHPHHCRVLLLLDTQVSLLSPQTGVPAALNLRQNISQILSEARQSSPRPLIIHVRNSGDVGEPDEPNTPGWQLLFTPLSNEPVIDKLKNNAFAGTKLGELIRPDAEIVVVGMQSDFCVRATCSAALGRGNEVLLIRGAHGTYDRIEVWNGGGITPAATIESEIEEELEEAGVILLDMKDLPGIFSDR</sequence>
<dbReference type="AlphaFoldDB" id="A0A067Q673"/>
<comment type="similarity">
    <text evidence="1">Belongs to the isochorismatase family.</text>
</comment>
<dbReference type="GO" id="GO:0016787">
    <property type="term" value="F:hydrolase activity"/>
    <property type="evidence" value="ECO:0007669"/>
    <property type="project" value="UniProtKB-KW"/>
</dbReference>
<gene>
    <name evidence="5" type="ORF">JAAARDRAFT_33692</name>
</gene>
<name>A0A067Q673_9AGAM</name>
<proteinExistence type="inferred from homology"/>
<dbReference type="Gene3D" id="3.40.50.850">
    <property type="entry name" value="Isochorismatase-like"/>
    <property type="match status" value="1"/>
</dbReference>
<evidence type="ECO:0000313" key="5">
    <source>
        <dbReference type="EMBL" id="KDQ58967.1"/>
    </source>
</evidence>
<dbReference type="STRING" id="933084.A0A067Q673"/>
<accession>A0A067Q673</accession>
<dbReference type="EMBL" id="KL197716">
    <property type="protein sequence ID" value="KDQ58967.1"/>
    <property type="molecule type" value="Genomic_DNA"/>
</dbReference>
<keyword evidence="6" id="KW-1185">Reference proteome</keyword>
<dbReference type="Pfam" id="PF00857">
    <property type="entry name" value="Isochorismatase"/>
    <property type="match status" value="1"/>
</dbReference>
<organism evidence="5 6">
    <name type="scientific">Jaapia argillacea MUCL 33604</name>
    <dbReference type="NCBI Taxonomy" id="933084"/>
    <lineage>
        <taxon>Eukaryota</taxon>
        <taxon>Fungi</taxon>
        <taxon>Dikarya</taxon>
        <taxon>Basidiomycota</taxon>
        <taxon>Agaricomycotina</taxon>
        <taxon>Agaricomycetes</taxon>
        <taxon>Agaricomycetidae</taxon>
        <taxon>Jaapiales</taxon>
        <taxon>Jaapiaceae</taxon>
        <taxon>Jaapia</taxon>
    </lineage>
</organism>
<reference evidence="6" key="1">
    <citation type="journal article" date="2014" name="Proc. Natl. Acad. Sci. U.S.A.">
        <title>Extensive sampling of basidiomycete genomes demonstrates inadequacy of the white-rot/brown-rot paradigm for wood decay fungi.</title>
        <authorList>
            <person name="Riley R."/>
            <person name="Salamov A.A."/>
            <person name="Brown D.W."/>
            <person name="Nagy L.G."/>
            <person name="Floudas D."/>
            <person name="Held B.W."/>
            <person name="Levasseur A."/>
            <person name="Lombard V."/>
            <person name="Morin E."/>
            <person name="Otillar R."/>
            <person name="Lindquist E.A."/>
            <person name="Sun H."/>
            <person name="LaButti K.M."/>
            <person name="Schmutz J."/>
            <person name="Jabbour D."/>
            <person name="Luo H."/>
            <person name="Baker S.E."/>
            <person name="Pisabarro A.G."/>
            <person name="Walton J.D."/>
            <person name="Blanchette R.A."/>
            <person name="Henrissat B."/>
            <person name="Martin F."/>
            <person name="Cullen D."/>
            <person name="Hibbett D.S."/>
            <person name="Grigoriev I.V."/>
        </authorList>
    </citation>
    <scope>NUCLEOTIDE SEQUENCE [LARGE SCALE GENOMIC DNA]</scope>
    <source>
        <strain evidence="6">MUCL 33604</strain>
    </source>
</reference>
<dbReference type="InterPro" id="IPR000868">
    <property type="entry name" value="Isochorismatase-like_dom"/>
</dbReference>
<evidence type="ECO:0000256" key="1">
    <source>
        <dbReference type="ARBA" id="ARBA00006336"/>
    </source>
</evidence>
<evidence type="ECO:0000256" key="3">
    <source>
        <dbReference type="SAM" id="MobiDB-lite"/>
    </source>
</evidence>
<keyword evidence="2" id="KW-0378">Hydrolase</keyword>
<dbReference type="Proteomes" id="UP000027265">
    <property type="component" value="Unassembled WGS sequence"/>
</dbReference>
<protein>
    <recommendedName>
        <fullName evidence="4">Isochorismatase-like domain-containing protein</fullName>
    </recommendedName>
</protein>
<evidence type="ECO:0000259" key="4">
    <source>
        <dbReference type="Pfam" id="PF00857"/>
    </source>
</evidence>
<dbReference type="PANTHER" id="PTHR43540">
    <property type="entry name" value="PEROXYUREIDOACRYLATE/UREIDOACRYLATE AMIDOHYDROLASE-RELATED"/>
    <property type="match status" value="1"/>
</dbReference>
<dbReference type="InParanoid" id="A0A067Q673"/>
<dbReference type="SUPFAM" id="SSF52499">
    <property type="entry name" value="Isochorismatase-like hydrolases"/>
    <property type="match status" value="1"/>
</dbReference>
<dbReference type="InterPro" id="IPR036380">
    <property type="entry name" value="Isochorismatase-like_sf"/>
</dbReference>
<evidence type="ECO:0000256" key="2">
    <source>
        <dbReference type="ARBA" id="ARBA00022801"/>
    </source>
</evidence>
<feature type="domain" description="Isochorismatase-like" evidence="4">
    <location>
        <begin position="85"/>
        <end position="220"/>
    </location>
</feature>
<feature type="region of interest" description="Disordered" evidence="3">
    <location>
        <begin position="46"/>
        <end position="76"/>
    </location>
</feature>
<dbReference type="InterPro" id="IPR050272">
    <property type="entry name" value="Isochorismatase-like_hydrls"/>
</dbReference>
<evidence type="ECO:0000313" key="6">
    <source>
        <dbReference type="Proteomes" id="UP000027265"/>
    </source>
</evidence>
<dbReference type="OrthoDB" id="167809at2759"/>
<dbReference type="HOGENOM" id="CLU_068979_11_0_1"/>